<evidence type="ECO:0000313" key="1">
    <source>
        <dbReference type="EMBL" id="OQD69525.1"/>
    </source>
</evidence>
<gene>
    <name evidence="1" type="ORF">PENPOL_c002G04609</name>
</gene>
<dbReference type="OrthoDB" id="10467397at2759"/>
<dbReference type="AlphaFoldDB" id="A0A1V6NXR5"/>
<protein>
    <submittedName>
        <fullName evidence="1">Uncharacterized protein</fullName>
    </submittedName>
</protein>
<evidence type="ECO:0000313" key="2">
    <source>
        <dbReference type="Proteomes" id="UP000191408"/>
    </source>
</evidence>
<accession>A0A1V6NXR5</accession>
<dbReference type="EMBL" id="MDYM01000002">
    <property type="protein sequence ID" value="OQD69525.1"/>
    <property type="molecule type" value="Genomic_DNA"/>
</dbReference>
<name>A0A1V6NXR5_PENPO</name>
<reference evidence="2" key="1">
    <citation type="journal article" date="2017" name="Nat. Microbiol.">
        <title>Global analysis of biosynthetic gene clusters reveals vast potential of secondary metabolite production in Penicillium species.</title>
        <authorList>
            <person name="Nielsen J.C."/>
            <person name="Grijseels S."/>
            <person name="Prigent S."/>
            <person name="Ji B."/>
            <person name="Dainat J."/>
            <person name="Nielsen K.F."/>
            <person name="Frisvad J.C."/>
            <person name="Workman M."/>
            <person name="Nielsen J."/>
        </authorList>
    </citation>
    <scope>NUCLEOTIDE SEQUENCE [LARGE SCALE GENOMIC DNA]</scope>
    <source>
        <strain evidence="2">IBT 4502</strain>
    </source>
</reference>
<sequence length="141" mass="16516">MDYDKIVSNTQATRYVVNFMYRTGLLQQFQYVTPDEGDDEPTGFAAMNLVADNYINRPTQRGLRQSRRDRRRGEILGEAIGIMRWVFIVIGRFASTHQSPPAHLLWRVELRMLVLIHQMLALRWEENNDPVDEEEVLVLHS</sequence>
<keyword evidence="2" id="KW-1185">Reference proteome</keyword>
<dbReference type="Proteomes" id="UP000191408">
    <property type="component" value="Unassembled WGS sequence"/>
</dbReference>
<organism evidence="1 2">
    <name type="scientific">Penicillium polonicum</name>
    <dbReference type="NCBI Taxonomy" id="60169"/>
    <lineage>
        <taxon>Eukaryota</taxon>
        <taxon>Fungi</taxon>
        <taxon>Dikarya</taxon>
        <taxon>Ascomycota</taxon>
        <taxon>Pezizomycotina</taxon>
        <taxon>Eurotiomycetes</taxon>
        <taxon>Eurotiomycetidae</taxon>
        <taxon>Eurotiales</taxon>
        <taxon>Aspergillaceae</taxon>
        <taxon>Penicillium</taxon>
    </lineage>
</organism>
<proteinExistence type="predicted"/>
<comment type="caution">
    <text evidence="1">The sequence shown here is derived from an EMBL/GenBank/DDBJ whole genome shotgun (WGS) entry which is preliminary data.</text>
</comment>